<evidence type="ECO:0000256" key="1">
    <source>
        <dbReference type="SAM" id="Phobius"/>
    </source>
</evidence>
<dbReference type="Proteomes" id="UP000092582">
    <property type="component" value="Chromosome 1"/>
</dbReference>
<dbReference type="EMBL" id="CP016282">
    <property type="protein sequence ID" value="ANP73484.1"/>
    <property type="molecule type" value="Genomic_DNA"/>
</dbReference>
<proteinExistence type="predicted"/>
<evidence type="ECO:0000313" key="3">
    <source>
        <dbReference type="Proteomes" id="UP000092582"/>
    </source>
</evidence>
<keyword evidence="3" id="KW-1185">Reference proteome</keyword>
<dbReference type="RefSeq" id="WP_066596923.1">
    <property type="nucleotide sequence ID" value="NZ_CP016282.1"/>
</dbReference>
<keyword evidence="1" id="KW-1133">Transmembrane helix</keyword>
<reference evidence="2 3" key="1">
    <citation type="submission" date="2016-06" db="EMBL/GenBank/DDBJ databases">
        <title>Genome sequencing of Cryobacterium arcticum PAMC 27867.</title>
        <authorList>
            <person name="Lee J."/>
            <person name="Kim O.-S."/>
        </authorList>
    </citation>
    <scope>NUCLEOTIDE SEQUENCE [LARGE SCALE GENOMIC DNA]</scope>
    <source>
        <strain evidence="2 3">PAMC 27867</strain>
    </source>
</reference>
<keyword evidence="1" id="KW-0472">Membrane</keyword>
<accession>A0A1B1BLT9</accession>
<keyword evidence="1" id="KW-0812">Transmembrane</keyword>
<dbReference type="OrthoDB" id="5116981at2"/>
<dbReference type="AlphaFoldDB" id="A0A1B1BLT9"/>
<evidence type="ECO:0000313" key="2">
    <source>
        <dbReference type="EMBL" id="ANP73484.1"/>
    </source>
</evidence>
<dbReference type="KEGG" id="cart:PA27867_2536"/>
<sequence>MTDNTAQQAQHLAEDAADKATDLAEQARHAIDDTVSTVKSAVNDLDLDKTADTVIATAHETLDKITAAYKRNPALVLTIASVALAIVGTIVSRRR</sequence>
<protein>
    <submittedName>
        <fullName evidence="2">Uncharacterized protein</fullName>
    </submittedName>
</protein>
<name>A0A1B1BLT9_9MICO</name>
<organism evidence="2 3">
    <name type="scientific">Cryobacterium arcticum</name>
    <dbReference type="NCBI Taxonomy" id="670052"/>
    <lineage>
        <taxon>Bacteria</taxon>
        <taxon>Bacillati</taxon>
        <taxon>Actinomycetota</taxon>
        <taxon>Actinomycetes</taxon>
        <taxon>Micrococcales</taxon>
        <taxon>Microbacteriaceae</taxon>
        <taxon>Cryobacterium</taxon>
    </lineage>
</organism>
<feature type="transmembrane region" description="Helical" evidence="1">
    <location>
        <begin position="74"/>
        <end position="92"/>
    </location>
</feature>
<gene>
    <name evidence="2" type="ORF">PA27867_2536</name>
</gene>